<feature type="signal peptide" evidence="2">
    <location>
        <begin position="1"/>
        <end position="21"/>
    </location>
</feature>
<sequence>MKTIARSALVVLALTACLAWAVTGLAAEASALTGKWKWTVGRGDRTFDMTLTVKQEGDKLTGTITGRNNTESPVQDLKFKDGEVSFKVTREWNGQKMVLTYKGKLEGDTIKGTVERDRDGEKTTQDWEAKRVKE</sequence>
<evidence type="ECO:0000256" key="1">
    <source>
        <dbReference type="SAM" id="MobiDB-lite"/>
    </source>
</evidence>
<dbReference type="AlphaFoldDB" id="A0A6M1RRR5"/>
<accession>A0A6M1RRR5</accession>
<comment type="caution">
    <text evidence="3">The sequence shown here is derived from an EMBL/GenBank/DDBJ whole genome shotgun (WGS) entry which is preliminary data.</text>
</comment>
<evidence type="ECO:0000256" key="2">
    <source>
        <dbReference type="SAM" id="SignalP"/>
    </source>
</evidence>
<organism evidence="3 4">
    <name type="scientific">Limisphaera ngatamarikiensis</name>
    <dbReference type="NCBI Taxonomy" id="1324935"/>
    <lineage>
        <taxon>Bacteria</taxon>
        <taxon>Pseudomonadati</taxon>
        <taxon>Verrucomicrobiota</taxon>
        <taxon>Verrucomicrobiia</taxon>
        <taxon>Limisphaerales</taxon>
        <taxon>Limisphaeraceae</taxon>
        <taxon>Limisphaera</taxon>
    </lineage>
</organism>
<protein>
    <submittedName>
        <fullName evidence="3">Uncharacterized protein</fullName>
    </submittedName>
</protein>
<evidence type="ECO:0000313" key="4">
    <source>
        <dbReference type="Proteomes" id="UP000477311"/>
    </source>
</evidence>
<dbReference type="PROSITE" id="PS51257">
    <property type="entry name" value="PROKAR_LIPOPROTEIN"/>
    <property type="match status" value="1"/>
</dbReference>
<dbReference type="EMBL" id="JAAKYA010000079">
    <property type="protein sequence ID" value="NGO40087.1"/>
    <property type="molecule type" value="Genomic_DNA"/>
</dbReference>
<feature type="chain" id="PRO_5026953710" evidence="2">
    <location>
        <begin position="22"/>
        <end position="134"/>
    </location>
</feature>
<feature type="region of interest" description="Disordered" evidence="1">
    <location>
        <begin position="112"/>
        <end position="134"/>
    </location>
</feature>
<dbReference type="Proteomes" id="UP000477311">
    <property type="component" value="Unassembled WGS sequence"/>
</dbReference>
<gene>
    <name evidence="3" type="ORF">G4L39_11890</name>
</gene>
<dbReference type="RefSeq" id="WP_165108400.1">
    <property type="nucleotide sequence ID" value="NZ_JAAKYA010000079.1"/>
</dbReference>
<proteinExistence type="predicted"/>
<keyword evidence="2" id="KW-0732">Signal</keyword>
<reference evidence="3 4" key="1">
    <citation type="submission" date="2020-02" db="EMBL/GenBank/DDBJ databases">
        <title>Draft genome sequence of Limisphaera ngatamarikiensis NGM72.4T, a thermophilic Verrucomicrobia grouped in subdivision 3.</title>
        <authorList>
            <person name="Carere C.R."/>
            <person name="Steen J."/>
            <person name="Hugenholtz P."/>
            <person name="Stott M.B."/>
        </authorList>
    </citation>
    <scope>NUCLEOTIDE SEQUENCE [LARGE SCALE GENOMIC DNA]</scope>
    <source>
        <strain evidence="3 4">NGM72.4</strain>
    </source>
</reference>
<keyword evidence="4" id="KW-1185">Reference proteome</keyword>
<evidence type="ECO:0000313" key="3">
    <source>
        <dbReference type="EMBL" id="NGO40087.1"/>
    </source>
</evidence>
<name>A0A6M1RRR5_9BACT</name>